<dbReference type="AlphaFoldDB" id="A0A6M1T6M6"/>
<sequence>MPKELFPEEIIENSAESNFQKHSVKTKLIYVTTILFVVGSIITLPFIYVDVSVKSSGVIQPTTKHNKLTSLVSGKIDGLYIKENESIKKGDQVAIIAAPLLKEKIHFNSKRQKKVSRYLRDLSKLGQIDSTSIQHHIDLETPKYNHSLLQLKQEVRGHLQNVNKIQKRHSRNQKLFKRDMLSKAKHEETAYALETAENKLQLLFDQQLNKWQADRIAYQEELDQLKTKREQFKREQEQHIIRAPISGTIQNMQGIYEGSFITPNQPLAEISPDTDLIAECYVSPKDIGLIKEGMEARFQVSAFDYNQWGMLKGTVTEISNDVTVVNKQPIFIVKSRLDQSYMELENGYRGKLKKGMTMQARFTITERSLFQLLYDNVDDWLNPKWDEQQSESKEVAIK</sequence>
<keyword evidence="5" id="KW-0175">Coiled coil</keyword>
<dbReference type="InterPro" id="IPR058982">
    <property type="entry name" value="Beta-barrel_AprE"/>
</dbReference>
<dbReference type="PANTHER" id="PTHR30386">
    <property type="entry name" value="MEMBRANE FUSION SUBUNIT OF EMRAB-TOLC MULTIDRUG EFFLUX PUMP"/>
    <property type="match status" value="1"/>
</dbReference>
<feature type="domain" description="Multidrug resistance protein MdtA-like barrel-sandwich hybrid" evidence="7">
    <location>
        <begin position="68"/>
        <end position="268"/>
    </location>
</feature>
<evidence type="ECO:0000259" key="8">
    <source>
        <dbReference type="Pfam" id="PF26002"/>
    </source>
</evidence>
<evidence type="ECO:0000256" key="4">
    <source>
        <dbReference type="ARBA" id="ARBA00023136"/>
    </source>
</evidence>
<gene>
    <name evidence="9" type="ORF">G3569_15480</name>
</gene>
<reference evidence="9 10" key="1">
    <citation type="submission" date="2020-02" db="EMBL/GenBank/DDBJ databases">
        <title>Aliifodinibius halophilus 2W32, complete genome.</title>
        <authorList>
            <person name="Li Y."/>
            <person name="Wu S."/>
        </authorList>
    </citation>
    <scope>NUCLEOTIDE SEQUENCE [LARGE SCALE GENOMIC DNA]</scope>
    <source>
        <strain evidence="9 10">2W32</strain>
    </source>
</reference>
<keyword evidence="2 6" id="KW-0812">Transmembrane</keyword>
<evidence type="ECO:0000256" key="1">
    <source>
        <dbReference type="ARBA" id="ARBA00004167"/>
    </source>
</evidence>
<evidence type="ECO:0000256" key="2">
    <source>
        <dbReference type="ARBA" id="ARBA00022692"/>
    </source>
</evidence>
<evidence type="ECO:0000259" key="7">
    <source>
        <dbReference type="Pfam" id="PF25917"/>
    </source>
</evidence>
<comment type="caution">
    <text evidence="9">The sequence shown here is derived from an EMBL/GenBank/DDBJ whole genome shotgun (WGS) entry which is preliminary data.</text>
</comment>
<evidence type="ECO:0000313" key="9">
    <source>
        <dbReference type="EMBL" id="NGP89759.1"/>
    </source>
</evidence>
<dbReference type="PRINTS" id="PR01490">
    <property type="entry name" value="RTXTOXIND"/>
</dbReference>
<dbReference type="Pfam" id="PF25917">
    <property type="entry name" value="BSH_RND"/>
    <property type="match status" value="1"/>
</dbReference>
<dbReference type="Gene3D" id="2.40.50.100">
    <property type="match status" value="1"/>
</dbReference>
<organism evidence="9 10">
    <name type="scientific">Fodinibius halophilus</name>
    <dbReference type="NCBI Taxonomy" id="1736908"/>
    <lineage>
        <taxon>Bacteria</taxon>
        <taxon>Pseudomonadati</taxon>
        <taxon>Balneolota</taxon>
        <taxon>Balneolia</taxon>
        <taxon>Balneolales</taxon>
        <taxon>Balneolaceae</taxon>
        <taxon>Fodinibius</taxon>
    </lineage>
</organism>
<dbReference type="GO" id="GO:0016020">
    <property type="term" value="C:membrane"/>
    <property type="evidence" value="ECO:0007669"/>
    <property type="project" value="UniProtKB-SubCell"/>
</dbReference>
<dbReference type="InterPro" id="IPR058625">
    <property type="entry name" value="MdtA-like_BSH"/>
</dbReference>
<comment type="subcellular location">
    <subcellularLocation>
        <location evidence="1">Membrane</location>
        <topology evidence="1">Single-pass membrane protein</topology>
    </subcellularLocation>
</comment>
<keyword evidence="3 6" id="KW-1133">Transmembrane helix</keyword>
<dbReference type="InterPro" id="IPR050739">
    <property type="entry name" value="MFP"/>
</dbReference>
<proteinExistence type="predicted"/>
<dbReference type="RefSeq" id="WP_165270830.1">
    <property type="nucleotide sequence ID" value="NZ_JAALLS010000024.1"/>
</dbReference>
<dbReference type="Gene3D" id="2.40.30.170">
    <property type="match status" value="1"/>
</dbReference>
<evidence type="ECO:0000256" key="3">
    <source>
        <dbReference type="ARBA" id="ARBA00022989"/>
    </source>
</evidence>
<dbReference type="Proteomes" id="UP000479132">
    <property type="component" value="Unassembled WGS sequence"/>
</dbReference>
<dbReference type="EMBL" id="JAALLS010000024">
    <property type="protein sequence ID" value="NGP89759.1"/>
    <property type="molecule type" value="Genomic_DNA"/>
</dbReference>
<accession>A0A6M1T6M6</accession>
<feature type="domain" description="AprE-like beta-barrel" evidence="8">
    <location>
        <begin position="276"/>
        <end position="362"/>
    </location>
</feature>
<feature type="coiled-coil region" evidence="5">
    <location>
        <begin position="208"/>
        <end position="242"/>
    </location>
</feature>
<dbReference type="Pfam" id="PF26002">
    <property type="entry name" value="Beta-barrel_AprE"/>
    <property type="match status" value="1"/>
</dbReference>
<evidence type="ECO:0000256" key="5">
    <source>
        <dbReference type="SAM" id="Coils"/>
    </source>
</evidence>
<feature type="transmembrane region" description="Helical" evidence="6">
    <location>
        <begin position="28"/>
        <end position="48"/>
    </location>
</feature>
<protein>
    <submittedName>
        <fullName evidence="9">HlyD family efflux transporter periplasmic adaptor subunit</fullName>
    </submittedName>
</protein>
<keyword evidence="4 6" id="KW-0472">Membrane</keyword>
<dbReference type="PANTHER" id="PTHR30386:SF26">
    <property type="entry name" value="TRANSPORT PROTEIN COMB"/>
    <property type="match status" value="1"/>
</dbReference>
<evidence type="ECO:0000256" key="6">
    <source>
        <dbReference type="SAM" id="Phobius"/>
    </source>
</evidence>
<name>A0A6M1T6M6_9BACT</name>
<keyword evidence="10" id="KW-1185">Reference proteome</keyword>
<evidence type="ECO:0000313" key="10">
    <source>
        <dbReference type="Proteomes" id="UP000479132"/>
    </source>
</evidence>